<dbReference type="Pfam" id="PF12679">
    <property type="entry name" value="ABC2_membrane_2"/>
    <property type="match status" value="1"/>
</dbReference>
<dbReference type="AlphaFoldDB" id="A0A1J5SBJ2"/>
<organism evidence="2">
    <name type="scientific">mine drainage metagenome</name>
    <dbReference type="NCBI Taxonomy" id="410659"/>
    <lineage>
        <taxon>unclassified sequences</taxon>
        <taxon>metagenomes</taxon>
        <taxon>ecological metagenomes</taxon>
    </lineage>
</organism>
<feature type="transmembrane region" description="Helical" evidence="1">
    <location>
        <begin position="55"/>
        <end position="81"/>
    </location>
</feature>
<keyword evidence="1" id="KW-0472">Membrane</keyword>
<dbReference type="GO" id="GO:0140359">
    <property type="term" value="F:ABC-type transporter activity"/>
    <property type="evidence" value="ECO:0007669"/>
    <property type="project" value="InterPro"/>
</dbReference>
<dbReference type="GO" id="GO:0005886">
    <property type="term" value="C:plasma membrane"/>
    <property type="evidence" value="ECO:0007669"/>
    <property type="project" value="UniProtKB-SubCell"/>
</dbReference>
<dbReference type="EMBL" id="MLJW01000049">
    <property type="protein sequence ID" value="OIR05586.1"/>
    <property type="molecule type" value="Genomic_DNA"/>
</dbReference>
<reference evidence="2" key="1">
    <citation type="submission" date="2016-10" db="EMBL/GenBank/DDBJ databases">
        <title>Sequence of Gallionella enrichment culture.</title>
        <authorList>
            <person name="Poehlein A."/>
            <person name="Muehling M."/>
            <person name="Daniel R."/>
        </authorList>
    </citation>
    <scope>NUCLEOTIDE SEQUENCE</scope>
</reference>
<feature type="transmembrane region" description="Helical" evidence="1">
    <location>
        <begin position="115"/>
        <end position="136"/>
    </location>
</feature>
<feature type="transmembrane region" description="Helical" evidence="1">
    <location>
        <begin position="12"/>
        <end position="35"/>
    </location>
</feature>
<protein>
    <submittedName>
        <fullName evidence="2">ABC-2 family transporter protein</fullName>
    </submittedName>
</protein>
<proteinExistence type="predicted"/>
<keyword evidence="1" id="KW-0812">Transmembrane</keyword>
<accession>A0A1J5SBJ2</accession>
<evidence type="ECO:0000256" key="1">
    <source>
        <dbReference type="SAM" id="Phobius"/>
    </source>
</evidence>
<name>A0A1J5SBJ2_9ZZZZ</name>
<feature type="transmembrane region" description="Helical" evidence="1">
    <location>
        <begin position="148"/>
        <end position="167"/>
    </location>
</feature>
<keyword evidence="1" id="KW-1133">Transmembrane helix</keyword>
<feature type="transmembrane region" description="Helical" evidence="1">
    <location>
        <begin position="173"/>
        <end position="193"/>
    </location>
</feature>
<dbReference type="PANTHER" id="PTHR43471">
    <property type="entry name" value="ABC TRANSPORTER PERMEASE"/>
    <property type="match status" value="1"/>
</dbReference>
<comment type="caution">
    <text evidence="2">The sequence shown here is derived from an EMBL/GenBank/DDBJ whole genome shotgun (WGS) entry which is preliminary data.</text>
</comment>
<gene>
    <name evidence="2" type="ORF">GALL_123290</name>
</gene>
<feature type="transmembrane region" description="Helical" evidence="1">
    <location>
        <begin position="214"/>
        <end position="237"/>
    </location>
</feature>
<evidence type="ECO:0000313" key="2">
    <source>
        <dbReference type="EMBL" id="OIR05586.1"/>
    </source>
</evidence>
<sequence>MIRIIAKKEFRSLVSAPSTWWMLAPMQFLFAWFYFGRIDDYLQVQAQLTQLDNAPGATIAIVSPVCSVLALMLMMLIPLYTMRLIAEERRNRTWVLLLTAPVSAAHIVLGKFIGLMLLIALIVACCATMLFTLLLGTHADVGLMLANILGMLLLAASYAALGLYFSALNRQPVIAAASALGVSFALWLIELTASDTRGFLRAISPNSHFQTLNAGMVSSADLIYFALFIVTLLWLTIRRLNDERCRAS</sequence>